<dbReference type="GO" id="GO:0004806">
    <property type="term" value="F:triacylglycerol lipase activity"/>
    <property type="evidence" value="ECO:0007669"/>
    <property type="project" value="TreeGrafter"/>
</dbReference>
<comment type="caution">
    <text evidence="2">The sequence shown here is derived from an EMBL/GenBank/DDBJ whole genome shotgun (WGS) entry which is preliminary data.</text>
</comment>
<protein>
    <submittedName>
        <fullName evidence="2">Alpha/beta hydrolase</fullName>
    </submittedName>
</protein>
<dbReference type="InterPro" id="IPR000073">
    <property type="entry name" value="AB_hydrolase_1"/>
</dbReference>
<dbReference type="InterPro" id="IPR050471">
    <property type="entry name" value="AB_hydrolase"/>
</dbReference>
<dbReference type="Pfam" id="PF00561">
    <property type="entry name" value="Abhydrolase_1"/>
    <property type="match status" value="1"/>
</dbReference>
<keyword evidence="2" id="KW-0378">Hydrolase</keyword>
<gene>
    <name evidence="2" type="ORF">EES38_02775</name>
</gene>
<organism evidence="2 3">
    <name type="scientific">Vibrio viridaestus</name>
    <dbReference type="NCBI Taxonomy" id="2487322"/>
    <lineage>
        <taxon>Bacteria</taxon>
        <taxon>Pseudomonadati</taxon>
        <taxon>Pseudomonadota</taxon>
        <taxon>Gammaproteobacteria</taxon>
        <taxon>Vibrionales</taxon>
        <taxon>Vibrionaceae</taxon>
        <taxon>Vibrio</taxon>
    </lineage>
</organism>
<dbReference type="PANTHER" id="PTHR43433">
    <property type="entry name" value="HYDROLASE, ALPHA/BETA FOLD FAMILY PROTEIN"/>
    <property type="match status" value="1"/>
</dbReference>
<dbReference type="InterPro" id="IPR029058">
    <property type="entry name" value="AB_hydrolase_fold"/>
</dbReference>
<dbReference type="AlphaFoldDB" id="A0A3N9TKQ8"/>
<dbReference type="Proteomes" id="UP000281112">
    <property type="component" value="Unassembled WGS sequence"/>
</dbReference>
<evidence type="ECO:0000313" key="3">
    <source>
        <dbReference type="Proteomes" id="UP000281112"/>
    </source>
</evidence>
<dbReference type="OrthoDB" id="9796770at2"/>
<evidence type="ECO:0000313" key="2">
    <source>
        <dbReference type="EMBL" id="RQW64978.1"/>
    </source>
</evidence>
<feature type="domain" description="AB hydrolase-1" evidence="1">
    <location>
        <begin position="23"/>
        <end position="271"/>
    </location>
</feature>
<name>A0A3N9TKQ8_9VIBR</name>
<dbReference type="EMBL" id="RJVQ01000001">
    <property type="protein sequence ID" value="RQW64978.1"/>
    <property type="molecule type" value="Genomic_DNA"/>
</dbReference>
<dbReference type="PANTHER" id="PTHR43433:SF5">
    <property type="entry name" value="AB HYDROLASE-1 DOMAIN-CONTAINING PROTEIN"/>
    <property type="match status" value="1"/>
</dbReference>
<accession>A0A3N9TKQ8</accession>
<dbReference type="SUPFAM" id="SSF53474">
    <property type="entry name" value="alpha/beta-Hydrolases"/>
    <property type="match status" value="1"/>
</dbReference>
<dbReference type="RefSeq" id="WP_124935627.1">
    <property type="nucleotide sequence ID" value="NZ_RJVQ01000001.1"/>
</dbReference>
<reference evidence="2 3" key="1">
    <citation type="submission" date="2018-11" db="EMBL/GenBank/DDBJ databases">
        <title>Vibrio LJC006 sp. nov., isolated from seawater during the bloom of the enteromorpha.</title>
        <authorList>
            <person name="Liang J."/>
        </authorList>
    </citation>
    <scope>NUCLEOTIDE SEQUENCE [LARGE SCALE GENOMIC DNA]</scope>
    <source>
        <strain evidence="2 3">LJC006</strain>
    </source>
</reference>
<proteinExistence type="predicted"/>
<sequence length="294" mass="32874">MQANLNSGLSLEYQILGEQNSKTLLMIQGLSMQLIDWPEEMLEELSKHFKLIIFDNRDIGYSTKMDEHDISELRSSIKFYNAQNANIPYTLFDMAQDAIQLMDYLDIDEFSVLGFSMGGKIAQIVAALNPKRVKGLVSLMSSGGQSHTISSDEANEMMQLSTLNADEHTMTENMVKGAYVYAGSNHTLCEKQLKIAAEKSIKRGWYPDGVYRQGLASRFSGDRSELLKTIGCPTLFIHGDEDPCISIQQAKEGAELITGSRFIEITGQGHDFPPQIVPVMSHHIIEHLENISTY</sequence>
<evidence type="ECO:0000259" key="1">
    <source>
        <dbReference type="Pfam" id="PF00561"/>
    </source>
</evidence>
<dbReference type="Gene3D" id="3.40.50.1820">
    <property type="entry name" value="alpha/beta hydrolase"/>
    <property type="match status" value="1"/>
</dbReference>
<keyword evidence="3" id="KW-1185">Reference proteome</keyword>
<dbReference type="GO" id="GO:0046503">
    <property type="term" value="P:glycerolipid catabolic process"/>
    <property type="evidence" value="ECO:0007669"/>
    <property type="project" value="TreeGrafter"/>
</dbReference>